<comment type="caution">
    <text evidence="3">The sequence shown here is derived from an EMBL/GenBank/DDBJ whole genome shotgun (WGS) entry which is preliminary data.</text>
</comment>
<dbReference type="InterPro" id="IPR050341">
    <property type="entry name" value="PP1_catalytic_subunit"/>
</dbReference>
<sequence>DRPPLSPVSTVTMDIMAFVRAHLVAGPREWDYTPEQLLEIHMNVKEVFKSQPTLLHVYAPIKICGDIHGQYNDLLHIFQNCGWPYLTRYLFLGDYIDRGTCSLEVITLLFACKIAFPNDVYLLRGNHEIPSTNKSYGFWTDLRIRYPNRFPAIYESFSSVFALMPLAAVVNDSILALHGGIAPKLNSLKDIADIKRPLLEPAGLAEDILWSDPCEDKGFAKNVDRGCSFTFGEDVVAEKCDKLGIKTIVRAHQQIEKGYQFFAKGRVITLFSAPGYDAVYDNVGSVMKIDNEARISFFTFSSSPPITRKIQRMEGVLFTNVD</sequence>
<dbReference type="SUPFAM" id="SSF56300">
    <property type="entry name" value="Metallo-dependent phosphatases"/>
    <property type="match status" value="1"/>
</dbReference>
<keyword evidence="4" id="KW-1185">Reference proteome</keyword>
<dbReference type="GO" id="GO:0004722">
    <property type="term" value="F:protein serine/threonine phosphatase activity"/>
    <property type="evidence" value="ECO:0007669"/>
    <property type="project" value="UniProtKB-EC"/>
</dbReference>
<dbReference type="InterPro" id="IPR006186">
    <property type="entry name" value="Ser/Thr-sp_prot-phosphatase"/>
</dbReference>
<protein>
    <recommendedName>
        <fullName evidence="1">Serine/threonine-protein phosphatase</fullName>
        <ecNumber evidence="1">3.1.3.16</ecNumber>
    </recommendedName>
</protein>
<dbReference type="Gene3D" id="3.60.21.10">
    <property type="match status" value="1"/>
</dbReference>
<gene>
    <name evidence="3" type="ORF">PFISCL1PPCAC_18791</name>
</gene>
<name>A0AAV5W9S5_9BILA</name>
<dbReference type="Pfam" id="PF00149">
    <property type="entry name" value="Metallophos"/>
    <property type="match status" value="1"/>
</dbReference>
<feature type="non-terminal residue" evidence="3">
    <location>
        <position position="1"/>
    </location>
</feature>
<feature type="domain" description="Serine/threonine specific protein phosphatases" evidence="2">
    <location>
        <begin position="123"/>
        <end position="128"/>
    </location>
</feature>
<dbReference type="PANTHER" id="PTHR11668">
    <property type="entry name" value="SERINE/THREONINE PROTEIN PHOSPHATASE"/>
    <property type="match status" value="1"/>
</dbReference>
<comment type="similarity">
    <text evidence="1">Belongs to the PPP phosphatase family.</text>
</comment>
<dbReference type="EC" id="3.1.3.16" evidence="1"/>
<dbReference type="PROSITE" id="PS00125">
    <property type="entry name" value="SER_THR_PHOSPHATASE"/>
    <property type="match status" value="1"/>
</dbReference>
<dbReference type="Proteomes" id="UP001432322">
    <property type="component" value="Unassembled WGS sequence"/>
</dbReference>
<reference evidence="3" key="1">
    <citation type="submission" date="2023-10" db="EMBL/GenBank/DDBJ databases">
        <title>Genome assembly of Pristionchus species.</title>
        <authorList>
            <person name="Yoshida K."/>
            <person name="Sommer R.J."/>
        </authorList>
    </citation>
    <scope>NUCLEOTIDE SEQUENCE</scope>
    <source>
        <strain evidence="3">RS5133</strain>
    </source>
</reference>
<evidence type="ECO:0000259" key="2">
    <source>
        <dbReference type="PROSITE" id="PS00125"/>
    </source>
</evidence>
<dbReference type="GO" id="GO:0005737">
    <property type="term" value="C:cytoplasm"/>
    <property type="evidence" value="ECO:0007669"/>
    <property type="project" value="TreeGrafter"/>
</dbReference>
<dbReference type="EMBL" id="BTSY01000005">
    <property type="protein sequence ID" value="GMT27494.1"/>
    <property type="molecule type" value="Genomic_DNA"/>
</dbReference>
<dbReference type="PRINTS" id="PR00114">
    <property type="entry name" value="STPHPHTASE"/>
</dbReference>
<evidence type="ECO:0000313" key="4">
    <source>
        <dbReference type="Proteomes" id="UP001432322"/>
    </source>
</evidence>
<dbReference type="InterPro" id="IPR004843">
    <property type="entry name" value="Calcineurin-like_PHP"/>
</dbReference>
<evidence type="ECO:0000256" key="1">
    <source>
        <dbReference type="RuleBase" id="RU004273"/>
    </source>
</evidence>
<evidence type="ECO:0000313" key="3">
    <source>
        <dbReference type="EMBL" id="GMT27494.1"/>
    </source>
</evidence>
<keyword evidence="1" id="KW-0378">Hydrolase</keyword>
<organism evidence="3 4">
    <name type="scientific">Pristionchus fissidentatus</name>
    <dbReference type="NCBI Taxonomy" id="1538716"/>
    <lineage>
        <taxon>Eukaryota</taxon>
        <taxon>Metazoa</taxon>
        <taxon>Ecdysozoa</taxon>
        <taxon>Nematoda</taxon>
        <taxon>Chromadorea</taxon>
        <taxon>Rhabditida</taxon>
        <taxon>Rhabditina</taxon>
        <taxon>Diplogasteromorpha</taxon>
        <taxon>Diplogasteroidea</taxon>
        <taxon>Neodiplogasteridae</taxon>
        <taxon>Pristionchus</taxon>
    </lineage>
</organism>
<dbReference type="SMART" id="SM00156">
    <property type="entry name" value="PP2Ac"/>
    <property type="match status" value="1"/>
</dbReference>
<proteinExistence type="inferred from homology"/>
<dbReference type="GO" id="GO:0005634">
    <property type="term" value="C:nucleus"/>
    <property type="evidence" value="ECO:0007669"/>
    <property type="project" value="TreeGrafter"/>
</dbReference>
<comment type="catalytic activity">
    <reaction evidence="1">
        <text>O-phospho-L-threonyl-[protein] + H2O = L-threonyl-[protein] + phosphate</text>
        <dbReference type="Rhea" id="RHEA:47004"/>
        <dbReference type="Rhea" id="RHEA-COMP:11060"/>
        <dbReference type="Rhea" id="RHEA-COMP:11605"/>
        <dbReference type="ChEBI" id="CHEBI:15377"/>
        <dbReference type="ChEBI" id="CHEBI:30013"/>
        <dbReference type="ChEBI" id="CHEBI:43474"/>
        <dbReference type="ChEBI" id="CHEBI:61977"/>
        <dbReference type="EC" id="3.1.3.16"/>
    </reaction>
</comment>
<dbReference type="InterPro" id="IPR029052">
    <property type="entry name" value="Metallo-depent_PP-like"/>
</dbReference>
<dbReference type="AlphaFoldDB" id="A0AAV5W9S5"/>
<dbReference type="PANTHER" id="PTHR11668:SF199">
    <property type="entry name" value="SERINE_THREONINE-PROTEIN PHOSPHATASE"/>
    <property type="match status" value="1"/>
</dbReference>
<accession>A0AAV5W9S5</accession>